<dbReference type="Pfam" id="PF00400">
    <property type="entry name" value="WD40"/>
    <property type="match status" value="1"/>
</dbReference>
<accession>A0ABY9DZW2</accession>
<name>A0ABY9DZW2_VITVI</name>
<keyword evidence="3" id="KW-1185">Reference proteome</keyword>
<evidence type="ECO:0000313" key="2">
    <source>
        <dbReference type="EMBL" id="WKA13250.1"/>
    </source>
</evidence>
<protein>
    <submittedName>
        <fullName evidence="2">Uncharacterized protein</fullName>
    </submittedName>
</protein>
<dbReference type="PANTHER" id="PTHR13831">
    <property type="entry name" value="MEMBER OF THE HIR1 FAMILY OF WD-REPEAT PROTEINS"/>
    <property type="match status" value="1"/>
</dbReference>
<proteinExistence type="predicted"/>
<sequence>MGQLDSLWQWRPADVENWKVAMTLRGHTADVEDLNWSSDNSILASGSLDNTIHVRNMSNESAPDPLLSPFLCSTSISDGNQQNKCSSVNASFASDMKSIVPSTPCLASIGFSFL</sequence>
<dbReference type="SUPFAM" id="SSF50978">
    <property type="entry name" value="WD40 repeat-like"/>
    <property type="match status" value="1"/>
</dbReference>
<dbReference type="InterPro" id="IPR031120">
    <property type="entry name" value="HIR1-like"/>
</dbReference>
<keyword evidence="1" id="KW-0853">WD repeat</keyword>
<dbReference type="Proteomes" id="UP001227230">
    <property type="component" value="Chromosome 19"/>
</dbReference>
<dbReference type="InterPro" id="IPR036322">
    <property type="entry name" value="WD40_repeat_dom_sf"/>
</dbReference>
<dbReference type="Gene3D" id="2.130.10.10">
    <property type="entry name" value="YVTN repeat-like/Quinoprotein amine dehydrogenase"/>
    <property type="match status" value="1"/>
</dbReference>
<reference evidence="2 3" key="1">
    <citation type="journal article" date="2023" name="Hortic Res">
        <title>The complete reference genome for grapevine (Vitis vinifera L.) genetics and breeding.</title>
        <authorList>
            <person name="Shi X."/>
            <person name="Cao S."/>
            <person name="Wang X."/>
            <person name="Huang S."/>
            <person name="Wang Y."/>
            <person name="Liu Z."/>
            <person name="Liu W."/>
            <person name="Leng X."/>
            <person name="Peng Y."/>
            <person name="Wang N."/>
            <person name="Wang Y."/>
            <person name="Ma Z."/>
            <person name="Xu X."/>
            <person name="Zhang F."/>
            <person name="Xue H."/>
            <person name="Zhong H."/>
            <person name="Wang Y."/>
            <person name="Zhang K."/>
            <person name="Velt A."/>
            <person name="Avia K."/>
            <person name="Holtgrawe D."/>
            <person name="Grimplet J."/>
            <person name="Matus J.T."/>
            <person name="Ware D."/>
            <person name="Wu X."/>
            <person name="Wang H."/>
            <person name="Liu C."/>
            <person name="Fang Y."/>
            <person name="Rustenholz C."/>
            <person name="Cheng Z."/>
            <person name="Xiao H."/>
            <person name="Zhou Y."/>
        </authorList>
    </citation>
    <scope>NUCLEOTIDE SEQUENCE [LARGE SCALE GENOMIC DNA]</scope>
    <source>
        <strain evidence="3">cv. Pinot noir / PN40024</strain>
        <tissue evidence="2">Leaf</tissue>
    </source>
</reference>
<dbReference type="PANTHER" id="PTHR13831:SF0">
    <property type="entry name" value="PROTEIN HIRA"/>
    <property type="match status" value="1"/>
</dbReference>
<gene>
    <name evidence="2" type="ORF">VitviT2T_030571</name>
</gene>
<dbReference type="InterPro" id="IPR001680">
    <property type="entry name" value="WD40_rpt"/>
</dbReference>
<dbReference type="EMBL" id="CP126666">
    <property type="protein sequence ID" value="WKA13250.1"/>
    <property type="molecule type" value="Genomic_DNA"/>
</dbReference>
<evidence type="ECO:0000256" key="1">
    <source>
        <dbReference type="PROSITE-ProRule" id="PRU00221"/>
    </source>
</evidence>
<evidence type="ECO:0000313" key="3">
    <source>
        <dbReference type="Proteomes" id="UP001227230"/>
    </source>
</evidence>
<feature type="repeat" description="WD" evidence="1">
    <location>
        <begin position="24"/>
        <end position="65"/>
    </location>
</feature>
<dbReference type="PROSITE" id="PS50082">
    <property type="entry name" value="WD_REPEATS_2"/>
    <property type="match status" value="1"/>
</dbReference>
<dbReference type="PROSITE" id="PS50294">
    <property type="entry name" value="WD_REPEATS_REGION"/>
    <property type="match status" value="1"/>
</dbReference>
<dbReference type="InterPro" id="IPR015943">
    <property type="entry name" value="WD40/YVTN_repeat-like_dom_sf"/>
</dbReference>
<dbReference type="SMART" id="SM00320">
    <property type="entry name" value="WD40"/>
    <property type="match status" value="1"/>
</dbReference>
<organism evidence="2 3">
    <name type="scientific">Vitis vinifera</name>
    <name type="common">Grape</name>
    <dbReference type="NCBI Taxonomy" id="29760"/>
    <lineage>
        <taxon>Eukaryota</taxon>
        <taxon>Viridiplantae</taxon>
        <taxon>Streptophyta</taxon>
        <taxon>Embryophyta</taxon>
        <taxon>Tracheophyta</taxon>
        <taxon>Spermatophyta</taxon>
        <taxon>Magnoliopsida</taxon>
        <taxon>eudicotyledons</taxon>
        <taxon>Gunneridae</taxon>
        <taxon>Pentapetalae</taxon>
        <taxon>rosids</taxon>
        <taxon>Vitales</taxon>
        <taxon>Vitaceae</taxon>
        <taxon>Viteae</taxon>
        <taxon>Vitis</taxon>
    </lineage>
</organism>